<sequence>MGPTIELAGYKIGYSPPEKVGDWAGMDNKTE</sequence>
<proteinExistence type="predicted"/>
<evidence type="ECO:0000313" key="1">
    <source>
        <dbReference type="EMBL" id="SVD46904.1"/>
    </source>
</evidence>
<dbReference type="AlphaFoldDB" id="A0A382VKB7"/>
<organism evidence="1">
    <name type="scientific">marine metagenome</name>
    <dbReference type="NCBI Taxonomy" id="408172"/>
    <lineage>
        <taxon>unclassified sequences</taxon>
        <taxon>metagenomes</taxon>
        <taxon>ecological metagenomes</taxon>
    </lineage>
</organism>
<dbReference type="EMBL" id="UINC01152626">
    <property type="protein sequence ID" value="SVD46904.1"/>
    <property type="molecule type" value="Genomic_DNA"/>
</dbReference>
<reference evidence="1" key="1">
    <citation type="submission" date="2018-05" db="EMBL/GenBank/DDBJ databases">
        <authorList>
            <person name="Lanie J.A."/>
            <person name="Ng W.-L."/>
            <person name="Kazmierczak K.M."/>
            <person name="Andrzejewski T.M."/>
            <person name="Davidsen T.M."/>
            <person name="Wayne K.J."/>
            <person name="Tettelin H."/>
            <person name="Glass J.I."/>
            <person name="Rusch D."/>
            <person name="Podicherti R."/>
            <person name="Tsui H.-C.T."/>
            <person name="Winkler M.E."/>
        </authorList>
    </citation>
    <scope>NUCLEOTIDE SEQUENCE</scope>
</reference>
<gene>
    <name evidence="1" type="ORF">METZ01_LOCUS399758</name>
</gene>
<name>A0A382VKB7_9ZZZZ</name>
<accession>A0A382VKB7</accession>
<protein>
    <submittedName>
        <fullName evidence="1">Uncharacterized protein</fullName>
    </submittedName>
</protein>